<dbReference type="GO" id="GO:0006270">
    <property type="term" value="P:DNA replication initiation"/>
    <property type="evidence" value="ECO:0007669"/>
    <property type="project" value="InterPro"/>
</dbReference>
<keyword evidence="3" id="KW-0614">Plasmid</keyword>
<keyword evidence="4" id="KW-1185">Reference proteome</keyword>
<name>A0A510JRE9_9FUSO</name>
<dbReference type="OrthoDB" id="82218at2"/>
<proteinExistence type="inferred from homology"/>
<sequence>MANEIVKFNNQFNNVALKGFTSQELNLLITIASKLKEKEGEKVTFDFFDLKKYIKLNKNETTKEFIKNVMNVNKKLLKINFTFYNQNKIIQFALFKSFVIDTDLQTLEVSVNDEFLFLLNELTSNFTRFELEEFVKFKSTYTKEFYRRMKQFRHTGVWKISIDDFNRLLGISESYKISDIDKRVFQPILSELGEKYNLKIIKKYSKKTGRGRSSVSGFEFHFKKENRRVVEQENLEEIKQAGFDIEKVREHKIKEKIQKEEKNRINKVSDFYLYRKVKMYDSFYEQYNYLEILAFNQKNDKLNVKIRNVDDGYVQDFTFDSFKNFENWFRKYAI</sequence>
<dbReference type="AlphaFoldDB" id="A0A510JRE9"/>
<dbReference type="InterPro" id="IPR036388">
    <property type="entry name" value="WH-like_DNA-bd_sf"/>
</dbReference>
<dbReference type="Pfam" id="PF01051">
    <property type="entry name" value="Rep3_N"/>
    <property type="match status" value="1"/>
</dbReference>
<dbReference type="RefSeq" id="WP_018450738.1">
    <property type="nucleotide sequence ID" value="NZ_AP019828.1"/>
</dbReference>
<evidence type="ECO:0000256" key="1">
    <source>
        <dbReference type="ARBA" id="ARBA00038283"/>
    </source>
</evidence>
<dbReference type="Gene3D" id="1.10.10.10">
    <property type="entry name" value="Winged helix-like DNA-binding domain superfamily/Winged helix DNA-binding domain"/>
    <property type="match status" value="2"/>
</dbReference>
<accession>A0A510JRE9</accession>
<dbReference type="InterPro" id="IPR000525">
    <property type="entry name" value="Initiator_Rep_WH1"/>
</dbReference>
<organism evidence="3 4">
    <name type="scientific">Leptotrichia shahii</name>
    <dbReference type="NCBI Taxonomy" id="157691"/>
    <lineage>
        <taxon>Bacteria</taxon>
        <taxon>Fusobacteriati</taxon>
        <taxon>Fusobacteriota</taxon>
        <taxon>Fusobacteriia</taxon>
        <taxon>Fusobacteriales</taxon>
        <taxon>Leptotrichiaceae</taxon>
        <taxon>Leptotrichia</taxon>
    </lineage>
</organism>
<gene>
    <name evidence="3" type="ORF">JCM16776_p1008</name>
</gene>
<dbReference type="Pfam" id="PF21205">
    <property type="entry name" value="Rep3_C"/>
    <property type="match status" value="1"/>
</dbReference>
<dbReference type="GO" id="GO:0003887">
    <property type="term" value="F:DNA-directed DNA polymerase activity"/>
    <property type="evidence" value="ECO:0007669"/>
    <property type="project" value="InterPro"/>
</dbReference>
<dbReference type="Proteomes" id="UP000322617">
    <property type="component" value="Plasmid JCM16776p1"/>
</dbReference>
<evidence type="ECO:0000313" key="4">
    <source>
        <dbReference type="Proteomes" id="UP000322617"/>
    </source>
</evidence>
<protein>
    <recommendedName>
        <fullName evidence="2">Initiator Rep protein WH1 domain-containing protein</fullName>
    </recommendedName>
</protein>
<feature type="domain" description="Initiator Rep protein WH1" evidence="2">
    <location>
        <begin position="5"/>
        <end position="150"/>
    </location>
</feature>
<evidence type="ECO:0000259" key="2">
    <source>
        <dbReference type="Pfam" id="PF01051"/>
    </source>
</evidence>
<dbReference type="InterPro" id="IPR036390">
    <property type="entry name" value="WH_DNA-bd_sf"/>
</dbReference>
<dbReference type="KEGG" id="lsz:JCM16776_p1008"/>
<dbReference type="SUPFAM" id="SSF46785">
    <property type="entry name" value="Winged helix' DNA-binding domain"/>
    <property type="match status" value="2"/>
</dbReference>
<reference evidence="3 4" key="1">
    <citation type="submission" date="2019-07" db="EMBL/GenBank/DDBJ databases">
        <title>Complete Genome Sequence of Leptotrichia shahii Strain JCM 16776.</title>
        <authorList>
            <person name="Watanabe S."/>
            <person name="Cui L."/>
        </authorList>
    </citation>
    <scope>NUCLEOTIDE SEQUENCE [LARGE SCALE GENOMIC DNA]</scope>
    <source>
        <strain evidence="3 4">JCM16776</strain>
        <plasmid evidence="4">jcm16776p1 dna</plasmid>
    </source>
</reference>
<comment type="similarity">
    <text evidence="1">Belongs to the initiator RepB protein family.</text>
</comment>
<geneLocation type="plasmid" evidence="4">
    <name>jcm16776p1 dna</name>
</geneLocation>
<dbReference type="EMBL" id="AP019828">
    <property type="protein sequence ID" value="BBM41764.1"/>
    <property type="molecule type" value="Genomic_DNA"/>
</dbReference>
<evidence type="ECO:0000313" key="3">
    <source>
        <dbReference type="EMBL" id="BBM41764.1"/>
    </source>
</evidence>